<evidence type="ECO:0000256" key="1">
    <source>
        <dbReference type="ARBA" id="ARBA00004141"/>
    </source>
</evidence>
<dbReference type="GO" id="GO:0022857">
    <property type="term" value="F:transmembrane transporter activity"/>
    <property type="evidence" value="ECO:0007669"/>
    <property type="project" value="InterPro"/>
</dbReference>
<dbReference type="AlphaFoldDB" id="A0A1R1YDA8"/>
<evidence type="ECO:0000259" key="7">
    <source>
        <dbReference type="PROSITE" id="PS50850"/>
    </source>
</evidence>
<dbReference type="EMBL" id="LSSN01000257">
    <property type="protein sequence ID" value="OMJ24904.1"/>
    <property type="molecule type" value="Genomic_DNA"/>
</dbReference>
<dbReference type="InterPro" id="IPR011701">
    <property type="entry name" value="MFS"/>
</dbReference>
<comment type="subcellular location">
    <subcellularLocation>
        <location evidence="1">Membrane</location>
        <topology evidence="1">Multi-pass membrane protein</topology>
    </subcellularLocation>
</comment>
<evidence type="ECO:0000313" key="8">
    <source>
        <dbReference type="EMBL" id="OMJ24904.1"/>
    </source>
</evidence>
<dbReference type="PANTHER" id="PTHR43791">
    <property type="entry name" value="PERMEASE-RELATED"/>
    <property type="match status" value="1"/>
</dbReference>
<feature type="transmembrane region" description="Helical" evidence="6">
    <location>
        <begin position="138"/>
        <end position="158"/>
    </location>
</feature>
<feature type="transmembrane region" description="Helical" evidence="6">
    <location>
        <begin position="361"/>
        <end position="382"/>
    </location>
</feature>
<dbReference type="InterPro" id="IPR036259">
    <property type="entry name" value="MFS_trans_sf"/>
</dbReference>
<dbReference type="Gene3D" id="1.20.1250.20">
    <property type="entry name" value="MFS general substrate transporter like domains"/>
    <property type="match status" value="2"/>
</dbReference>
<dbReference type="Pfam" id="PF07690">
    <property type="entry name" value="MFS_1"/>
    <property type="match status" value="1"/>
</dbReference>
<feature type="transmembrane region" description="Helical" evidence="6">
    <location>
        <begin position="329"/>
        <end position="349"/>
    </location>
</feature>
<protein>
    <submittedName>
        <fullName evidence="8">Putative transporter</fullName>
    </submittedName>
</protein>
<keyword evidence="3 6" id="KW-0812">Transmembrane</keyword>
<keyword evidence="5 6" id="KW-0472">Membrane</keyword>
<comment type="caution">
    <text evidence="8">The sequence shown here is derived from an EMBL/GenBank/DDBJ whole genome shotgun (WGS) entry which is preliminary data.</text>
</comment>
<dbReference type="PANTHER" id="PTHR43791:SF36">
    <property type="entry name" value="TRANSPORTER, PUTATIVE (AFU_ORTHOLOGUE AFUA_6G08340)-RELATED"/>
    <property type="match status" value="1"/>
</dbReference>
<feature type="domain" description="Major facilitator superfamily (MFS) profile" evidence="7">
    <location>
        <begin position="1"/>
        <end position="389"/>
    </location>
</feature>
<name>A0A1R1YDA8_9FUNG</name>
<dbReference type="OrthoDB" id="3639251at2759"/>
<gene>
    <name evidence="8" type="ORF">AYI70_g1261</name>
</gene>
<evidence type="ECO:0000256" key="3">
    <source>
        <dbReference type="ARBA" id="ARBA00022692"/>
    </source>
</evidence>
<sequence length="418" mass="46253">MSISEKEKEILVNQEVELTDYEQTILKSALKKIDLRILPAIFLLYVASSLDRGNISAAESDYVLYDLLHRFPRCAMGVFEAGLTPGIVAYLPYWYTKDEVGQRTAFFFSALFFSSVIGAPIAGGIVSKQIGSLERYEALFLIEGALTLAIGILMFFIVKDYPDTATFFTPEEQELVVRRLSASQGLASKVKTSMKQTIAAFLDWKVYCYSIIGFSVNNVIVVIGYFGPSIFRAMGYTSVQATYMGTLPAVAGTVGALISVFTIKRFKLSTLILINMIFSTIGFAILGYTKSNGLRLFGMMLNAIFNSGNFSLLVTWLSVNCGSVAKRMVAVALSSTIYGVAGATTPYLFTFKYAPKYFLGFSFSVGMLVLGVLCTIVLIVYFNTVNKHRLANPVDMSHMSIEEQQELNDSHPNFIYRL</sequence>
<keyword evidence="4 6" id="KW-1133">Transmembrane helix</keyword>
<feature type="transmembrane region" description="Helical" evidence="6">
    <location>
        <begin position="246"/>
        <end position="263"/>
    </location>
</feature>
<dbReference type="SUPFAM" id="SSF103473">
    <property type="entry name" value="MFS general substrate transporter"/>
    <property type="match status" value="1"/>
</dbReference>
<keyword evidence="9" id="KW-1185">Reference proteome</keyword>
<evidence type="ECO:0000256" key="5">
    <source>
        <dbReference type="ARBA" id="ARBA00023136"/>
    </source>
</evidence>
<accession>A0A1R1YDA8</accession>
<feature type="transmembrane region" description="Helical" evidence="6">
    <location>
        <begin position="294"/>
        <end position="317"/>
    </location>
</feature>
<dbReference type="STRING" id="133412.A0A1R1YDA8"/>
<evidence type="ECO:0000313" key="9">
    <source>
        <dbReference type="Proteomes" id="UP000187283"/>
    </source>
</evidence>
<reference evidence="8 9" key="1">
    <citation type="submission" date="2017-01" db="EMBL/GenBank/DDBJ databases">
        <authorList>
            <person name="Mah S.A."/>
            <person name="Swanson W.J."/>
            <person name="Moy G.W."/>
            <person name="Vacquier V.D."/>
        </authorList>
    </citation>
    <scope>NUCLEOTIDE SEQUENCE [LARGE SCALE GENOMIC DNA]</scope>
    <source>
        <strain evidence="8 9">GSMNP</strain>
    </source>
</reference>
<feature type="transmembrane region" description="Helical" evidence="6">
    <location>
        <begin position="105"/>
        <end position="126"/>
    </location>
</feature>
<evidence type="ECO:0000256" key="4">
    <source>
        <dbReference type="ARBA" id="ARBA00022989"/>
    </source>
</evidence>
<dbReference type="InterPro" id="IPR020846">
    <property type="entry name" value="MFS_dom"/>
</dbReference>
<proteinExistence type="predicted"/>
<keyword evidence="2" id="KW-0813">Transport</keyword>
<organism evidence="8 9">
    <name type="scientific">Smittium culicis</name>
    <dbReference type="NCBI Taxonomy" id="133412"/>
    <lineage>
        <taxon>Eukaryota</taxon>
        <taxon>Fungi</taxon>
        <taxon>Fungi incertae sedis</taxon>
        <taxon>Zoopagomycota</taxon>
        <taxon>Kickxellomycotina</taxon>
        <taxon>Harpellomycetes</taxon>
        <taxon>Harpellales</taxon>
        <taxon>Legeriomycetaceae</taxon>
        <taxon>Smittium</taxon>
    </lineage>
</organism>
<dbReference type="PROSITE" id="PS50850">
    <property type="entry name" value="MFS"/>
    <property type="match status" value="1"/>
</dbReference>
<dbReference type="Proteomes" id="UP000187283">
    <property type="component" value="Unassembled WGS sequence"/>
</dbReference>
<evidence type="ECO:0000256" key="6">
    <source>
        <dbReference type="SAM" id="Phobius"/>
    </source>
</evidence>
<dbReference type="GO" id="GO:0016020">
    <property type="term" value="C:membrane"/>
    <property type="evidence" value="ECO:0007669"/>
    <property type="project" value="UniProtKB-SubCell"/>
</dbReference>
<evidence type="ECO:0000256" key="2">
    <source>
        <dbReference type="ARBA" id="ARBA00022448"/>
    </source>
</evidence>
<feature type="transmembrane region" description="Helical" evidence="6">
    <location>
        <begin position="270"/>
        <end position="288"/>
    </location>
</feature>
<feature type="transmembrane region" description="Helical" evidence="6">
    <location>
        <begin position="206"/>
        <end position="226"/>
    </location>
</feature>